<dbReference type="EMBL" id="FQZE01000015">
    <property type="protein sequence ID" value="SHJ27530.1"/>
    <property type="molecule type" value="Genomic_DNA"/>
</dbReference>
<dbReference type="Proteomes" id="UP000184050">
    <property type="component" value="Unassembled WGS sequence"/>
</dbReference>
<evidence type="ECO:0000313" key="1">
    <source>
        <dbReference type="EMBL" id="SHJ27530.1"/>
    </source>
</evidence>
<accession>A0A1M6HZC4</accession>
<gene>
    <name evidence="1" type="ORF">SAMN05444280_11515</name>
</gene>
<sequence>MKTVTVEIKNDQALTLLESLESMHIIKIVRSGYTQRTKKNSERFSGAISKETAQKLKKHIANIREEWERDI</sequence>
<name>A0A1M6HZC4_9BACT</name>
<dbReference type="AlphaFoldDB" id="A0A1M6HZC4"/>
<reference evidence="1 2" key="1">
    <citation type="submission" date="2016-11" db="EMBL/GenBank/DDBJ databases">
        <authorList>
            <person name="Jaros S."/>
            <person name="Januszkiewicz K."/>
            <person name="Wedrychowicz H."/>
        </authorList>
    </citation>
    <scope>NUCLEOTIDE SEQUENCE [LARGE SCALE GENOMIC DNA]</scope>
    <source>
        <strain evidence="1 2">DSM 27063</strain>
    </source>
</reference>
<protein>
    <submittedName>
        <fullName evidence="1">Uncharacterized protein</fullName>
    </submittedName>
</protein>
<proteinExistence type="predicted"/>
<keyword evidence="2" id="KW-1185">Reference proteome</keyword>
<organism evidence="1 2">
    <name type="scientific">Tangfeifania diversioriginum</name>
    <dbReference type="NCBI Taxonomy" id="1168035"/>
    <lineage>
        <taxon>Bacteria</taxon>
        <taxon>Pseudomonadati</taxon>
        <taxon>Bacteroidota</taxon>
        <taxon>Bacteroidia</taxon>
        <taxon>Marinilabiliales</taxon>
        <taxon>Prolixibacteraceae</taxon>
        <taxon>Tangfeifania</taxon>
    </lineage>
</organism>
<evidence type="ECO:0000313" key="2">
    <source>
        <dbReference type="Proteomes" id="UP000184050"/>
    </source>
</evidence>